<evidence type="ECO:0000313" key="3">
    <source>
        <dbReference type="Proteomes" id="UP000756530"/>
    </source>
</evidence>
<reference evidence="2 3" key="1">
    <citation type="submission" date="2021-05" db="EMBL/GenBank/DDBJ databases">
        <title>Culturable bacteria isolated from Daya Bay.</title>
        <authorList>
            <person name="Zheng W."/>
            <person name="Yu S."/>
            <person name="Huang Y."/>
        </authorList>
    </citation>
    <scope>NUCLEOTIDE SEQUENCE [LARGE SCALE GENOMIC DNA]</scope>
    <source>
        <strain evidence="2 3">DP4N28-5</strain>
    </source>
</reference>
<keyword evidence="3" id="KW-1185">Reference proteome</keyword>
<sequence>MERARFDDYIARFNARDATAFDDYLCADMEMLNGALRFTGVEGMKHHYVDLIWPHFREELNAERFVSNDTHVAVRMRTEFKALHDAADTLFGPVVKGERFTYRGLIMYDVRDGKFSTITVAYNSFTNTKPDGQVVEMGLPH</sequence>
<dbReference type="Pfam" id="PF12680">
    <property type="entry name" value="SnoaL_2"/>
    <property type="match status" value="1"/>
</dbReference>
<dbReference type="InterPro" id="IPR037401">
    <property type="entry name" value="SnoaL-like"/>
</dbReference>
<comment type="caution">
    <text evidence="2">The sequence shown here is derived from an EMBL/GenBank/DDBJ whole genome shotgun (WGS) entry which is preliminary data.</text>
</comment>
<dbReference type="Proteomes" id="UP000756530">
    <property type="component" value="Unassembled WGS sequence"/>
</dbReference>
<evidence type="ECO:0000313" key="2">
    <source>
        <dbReference type="EMBL" id="MBV7380606.1"/>
    </source>
</evidence>
<accession>A0ABS6T7V9</accession>
<name>A0ABS6T7V9_9RHOB</name>
<feature type="domain" description="SnoaL-like" evidence="1">
    <location>
        <begin position="7"/>
        <end position="115"/>
    </location>
</feature>
<evidence type="ECO:0000259" key="1">
    <source>
        <dbReference type="Pfam" id="PF12680"/>
    </source>
</evidence>
<dbReference type="EMBL" id="JAHUZE010000004">
    <property type="protein sequence ID" value="MBV7380606.1"/>
    <property type="molecule type" value="Genomic_DNA"/>
</dbReference>
<protein>
    <submittedName>
        <fullName evidence="2">Nuclear transport factor 2 family protein</fullName>
    </submittedName>
</protein>
<organism evidence="2 3">
    <name type="scientific">Maritimibacter dapengensis</name>
    <dbReference type="NCBI Taxonomy" id="2836868"/>
    <lineage>
        <taxon>Bacteria</taxon>
        <taxon>Pseudomonadati</taxon>
        <taxon>Pseudomonadota</taxon>
        <taxon>Alphaproteobacteria</taxon>
        <taxon>Rhodobacterales</taxon>
        <taxon>Roseobacteraceae</taxon>
        <taxon>Maritimibacter</taxon>
    </lineage>
</organism>
<proteinExistence type="predicted"/>
<gene>
    <name evidence="2" type="ORF">KJP28_16900</name>
</gene>